<dbReference type="InterPro" id="IPR017946">
    <property type="entry name" value="PLC-like_Pdiesterase_TIM-brl"/>
</dbReference>
<gene>
    <name evidence="2" type="ORF">H9X81_09910</name>
</gene>
<evidence type="ECO:0000313" key="2">
    <source>
        <dbReference type="EMBL" id="MBM6923999.1"/>
    </source>
</evidence>
<dbReference type="PROSITE" id="PS51704">
    <property type="entry name" value="GP_PDE"/>
    <property type="match status" value="1"/>
</dbReference>
<dbReference type="CDD" id="cd08556">
    <property type="entry name" value="GDPD"/>
    <property type="match status" value="1"/>
</dbReference>
<dbReference type="EMBL" id="JACSNR010000009">
    <property type="protein sequence ID" value="MBM6923999.1"/>
    <property type="molecule type" value="Genomic_DNA"/>
</dbReference>
<organism evidence="2 3">
    <name type="scientific">Hydrogenoanaerobacterium saccharovorans</name>
    <dbReference type="NCBI Taxonomy" id="474960"/>
    <lineage>
        <taxon>Bacteria</taxon>
        <taxon>Bacillati</taxon>
        <taxon>Bacillota</taxon>
        <taxon>Clostridia</taxon>
        <taxon>Eubacteriales</taxon>
        <taxon>Oscillospiraceae</taxon>
        <taxon>Hydrogenoanaerobacterium</taxon>
    </lineage>
</organism>
<keyword evidence="3" id="KW-1185">Reference proteome</keyword>
<sequence>MTFLEQLKADHGRKLMIGGHRGHLSEVRENTIENYKQILGSGISHIEIDIQLTKDDVAVIYHDYELSERTSLTGRIRDYTLAELRAAFEIDTLDESVAWCKENHQAIAFELKSRALDMYDFMPEIACQMVEVLRKYDFFDMCFVFSTDFRTLRMIKDMEPRTPIGLIVPFIPADPVKLMREMDAIIYLVYLDSLSPEIVRSLHEAGYYVDGSIVNTPERMKAAIELGVDLIESDHPLEMMKLYEEMTR</sequence>
<comment type="caution">
    <text evidence="2">The sequence shown here is derived from an EMBL/GenBank/DDBJ whole genome shotgun (WGS) entry which is preliminary data.</text>
</comment>
<dbReference type="SUPFAM" id="SSF51695">
    <property type="entry name" value="PLC-like phosphodiesterases"/>
    <property type="match status" value="1"/>
</dbReference>
<reference evidence="2 3" key="1">
    <citation type="journal article" date="2021" name="Sci. Rep.">
        <title>The distribution of antibiotic resistance genes in chicken gut microbiota commensals.</title>
        <authorList>
            <person name="Juricova H."/>
            <person name="Matiasovicova J."/>
            <person name="Kubasova T."/>
            <person name="Cejkova D."/>
            <person name="Rychlik I."/>
        </authorList>
    </citation>
    <scope>NUCLEOTIDE SEQUENCE [LARGE SCALE GENOMIC DNA]</scope>
    <source>
        <strain evidence="2 3">An564</strain>
    </source>
</reference>
<evidence type="ECO:0000259" key="1">
    <source>
        <dbReference type="PROSITE" id="PS51704"/>
    </source>
</evidence>
<accession>A0ABS2GQZ9</accession>
<protein>
    <submittedName>
        <fullName evidence="2">Glycerophosphodiester phosphodiesterase</fullName>
    </submittedName>
</protein>
<dbReference type="Pfam" id="PF03009">
    <property type="entry name" value="GDPD"/>
    <property type="match status" value="1"/>
</dbReference>
<dbReference type="PROSITE" id="PS50007">
    <property type="entry name" value="PIPLC_X_DOMAIN"/>
    <property type="match status" value="1"/>
</dbReference>
<dbReference type="PANTHER" id="PTHR46211:SF14">
    <property type="entry name" value="GLYCEROPHOSPHODIESTER PHOSPHODIESTERASE"/>
    <property type="match status" value="1"/>
</dbReference>
<evidence type="ECO:0000313" key="3">
    <source>
        <dbReference type="Proteomes" id="UP000724149"/>
    </source>
</evidence>
<feature type="domain" description="GP-PDE" evidence="1">
    <location>
        <begin position="15"/>
        <end position="243"/>
    </location>
</feature>
<dbReference type="InterPro" id="IPR030395">
    <property type="entry name" value="GP_PDE_dom"/>
</dbReference>
<dbReference type="Gene3D" id="3.20.20.190">
    <property type="entry name" value="Phosphatidylinositol (PI) phosphodiesterase"/>
    <property type="match status" value="1"/>
</dbReference>
<dbReference type="RefSeq" id="WP_204721609.1">
    <property type="nucleotide sequence ID" value="NZ_JACSNR010000009.1"/>
</dbReference>
<dbReference type="Proteomes" id="UP000724149">
    <property type="component" value="Unassembled WGS sequence"/>
</dbReference>
<dbReference type="PANTHER" id="PTHR46211">
    <property type="entry name" value="GLYCEROPHOSPHORYL DIESTER PHOSPHODIESTERASE"/>
    <property type="match status" value="1"/>
</dbReference>
<proteinExistence type="predicted"/>
<name>A0ABS2GQZ9_9FIRM</name>